<feature type="transmembrane region" description="Helical" evidence="1">
    <location>
        <begin position="16"/>
        <end position="38"/>
    </location>
</feature>
<sequence length="43" mass="4651">GLASSMFSPAMVDMKFLFHSSMAAMVYTNTFFSGGYLLGSLCM</sequence>
<feature type="non-terminal residue" evidence="2">
    <location>
        <position position="1"/>
    </location>
</feature>
<keyword evidence="1" id="KW-0472">Membrane</keyword>
<dbReference type="AlphaFoldDB" id="A0A7R9MSN5"/>
<evidence type="ECO:0000313" key="3">
    <source>
        <dbReference type="Proteomes" id="UP000728032"/>
    </source>
</evidence>
<proteinExistence type="predicted"/>
<reference evidence="2" key="1">
    <citation type="submission" date="2020-11" db="EMBL/GenBank/DDBJ databases">
        <authorList>
            <person name="Tran Van P."/>
        </authorList>
    </citation>
    <scope>NUCLEOTIDE SEQUENCE</scope>
</reference>
<keyword evidence="1" id="KW-1133">Transmembrane helix</keyword>
<evidence type="ECO:0000256" key="1">
    <source>
        <dbReference type="SAM" id="Phobius"/>
    </source>
</evidence>
<keyword evidence="3" id="KW-1185">Reference proteome</keyword>
<evidence type="ECO:0000313" key="2">
    <source>
        <dbReference type="EMBL" id="CAD7665723.1"/>
    </source>
</evidence>
<gene>
    <name evidence="2" type="ORF">ONB1V03_LOCUS22280</name>
</gene>
<dbReference type="Proteomes" id="UP000728032">
    <property type="component" value="Unassembled WGS sequence"/>
</dbReference>
<accession>A0A7R9MSN5</accession>
<organism evidence="2">
    <name type="scientific">Oppiella nova</name>
    <dbReference type="NCBI Taxonomy" id="334625"/>
    <lineage>
        <taxon>Eukaryota</taxon>
        <taxon>Metazoa</taxon>
        <taxon>Ecdysozoa</taxon>
        <taxon>Arthropoda</taxon>
        <taxon>Chelicerata</taxon>
        <taxon>Arachnida</taxon>
        <taxon>Acari</taxon>
        <taxon>Acariformes</taxon>
        <taxon>Sarcoptiformes</taxon>
        <taxon>Oribatida</taxon>
        <taxon>Brachypylina</taxon>
        <taxon>Oppioidea</taxon>
        <taxon>Oppiidae</taxon>
        <taxon>Oppiella</taxon>
    </lineage>
</organism>
<protein>
    <submittedName>
        <fullName evidence="2">Uncharacterized protein</fullName>
    </submittedName>
</protein>
<dbReference type="EMBL" id="OC963517">
    <property type="protein sequence ID" value="CAD7665723.1"/>
    <property type="molecule type" value="Genomic_DNA"/>
</dbReference>
<keyword evidence="1" id="KW-0812">Transmembrane</keyword>
<dbReference type="EMBL" id="CAJPVJ010048692">
    <property type="protein sequence ID" value="CAG2182859.1"/>
    <property type="molecule type" value="Genomic_DNA"/>
</dbReference>
<name>A0A7R9MSN5_9ACAR</name>